<evidence type="ECO:0000313" key="3">
    <source>
        <dbReference type="Proteomes" id="UP000186040"/>
    </source>
</evidence>
<reference evidence="2 3" key="1">
    <citation type="submission" date="2016-10" db="EMBL/GenBank/DDBJ databases">
        <title>The Draft Genome Sequence of Actinokineospora bangkokensis 44EHWT reveals the biosynthetic pathway of antifungal compounds Thailandins with unusual extender unit butylmalonyl-CoA.</title>
        <authorList>
            <person name="Greule A."/>
            <person name="Intra B."/>
            <person name="Flemming S."/>
            <person name="Rommel M.G."/>
            <person name="Panbangred W."/>
            <person name="Bechthold A."/>
        </authorList>
    </citation>
    <scope>NUCLEOTIDE SEQUENCE [LARGE SCALE GENOMIC DNA]</scope>
    <source>
        <strain evidence="2 3">44EHW</strain>
    </source>
</reference>
<dbReference type="Proteomes" id="UP000186040">
    <property type="component" value="Unassembled WGS sequence"/>
</dbReference>
<proteinExistence type="predicted"/>
<dbReference type="RefSeq" id="WP_075978730.1">
    <property type="nucleotide sequence ID" value="NZ_MKQR01000032.1"/>
</dbReference>
<feature type="region of interest" description="Disordered" evidence="1">
    <location>
        <begin position="84"/>
        <end position="123"/>
    </location>
</feature>
<evidence type="ECO:0000313" key="2">
    <source>
        <dbReference type="EMBL" id="OLR89545.1"/>
    </source>
</evidence>
<accession>A0A1Q9LC12</accession>
<dbReference type="AlphaFoldDB" id="A0A1Q9LC12"/>
<protein>
    <submittedName>
        <fullName evidence="2">Uncharacterized protein</fullName>
    </submittedName>
</protein>
<dbReference type="InterPro" id="IPR010985">
    <property type="entry name" value="Ribbon_hlx_hlx"/>
</dbReference>
<dbReference type="GO" id="GO:0006355">
    <property type="term" value="P:regulation of DNA-templated transcription"/>
    <property type="evidence" value="ECO:0007669"/>
    <property type="project" value="InterPro"/>
</dbReference>
<evidence type="ECO:0000256" key="1">
    <source>
        <dbReference type="SAM" id="MobiDB-lite"/>
    </source>
</evidence>
<comment type="caution">
    <text evidence="2">The sequence shown here is derived from an EMBL/GenBank/DDBJ whole genome shotgun (WGS) entry which is preliminary data.</text>
</comment>
<dbReference type="OrthoDB" id="5190063at2"/>
<dbReference type="EMBL" id="MKQR01000032">
    <property type="protein sequence ID" value="OLR89545.1"/>
    <property type="molecule type" value="Genomic_DNA"/>
</dbReference>
<name>A0A1Q9LC12_9PSEU</name>
<keyword evidence="3" id="KW-1185">Reference proteome</keyword>
<organism evidence="2 3">
    <name type="scientific">Actinokineospora bangkokensis</name>
    <dbReference type="NCBI Taxonomy" id="1193682"/>
    <lineage>
        <taxon>Bacteria</taxon>
        <taxon>Bacillati</taxon>
        <taxon>Actinomycetota</taxon>
        <taxon>Actinomycetes</taxon>
        <taxon>Pseudonocardiales</taxon>
        <taxon>Pseudonocardiaceae</taxon>
        <taxon>Actinokineospora</taxon>
    </lineage>
</organism>
<sequence>MSEQAFSTSGGVKPLAVRLSDDMRAQLDVLAQVGGHSTTEEIRLALVAWIEQRKTDPTVLAKAAALRAEIEAEAQKRERAIAAIFGASQPDAANPSEPGEPPSNDGRDAPVAPPRRSEARRPK</sequence>
<dbReference type="SUPFAM" id="SSF47598">
    <property type="entry name" value="Ribbon-helix-helix"/>
    <property type="match status" value="1"/>
</dbReference>
<gene>
    <name evidence="2" type="ORF">BJP25_05570</name>
</gene>